<name>A0A4R2AWQ5_9BACI</name>
<reference evidence="1 2" key="1">
    <citation type="journal article" date="2015" name="Stand. Genomic Sci.">
        <title>Genomic Encyclopedia of Bacterial and Archaeal Type Strains, Phase III: the genomes of soil and plant-associated and newly described type strains.</title>
        <authorList>
            <person name="Whitman W.B."/>
            <person name="Woyke T."/>
            <person name="Klenk H.P."/>
            <person name="Zhou Y."/>
            <person name="Lilburn T.G."/>
            <person name="Beck B.J."/>
            <person name="De Vos P."/>
            <person name="Vandamme P."/>
            <person name="Eisen J.A."/>
            <person name="Garrity G."/>
            <person name="Hugenholtz P."/>
            <person name="Kyrpides N.C."/>
        </authorList>
    </citation>
    <scope>NUCLEOTIDE SEQUENCE [LARGE SCALE GENOMIC DNA]</scope>
    <source>
        <strain evidence="1 2">CV53</strain>
    </source>
</reference>
<protein>
    <submittedName>
        <fullName evidence="1">Uncharacterized protein</fullName>
    </submittedName>
</protein>
<gene>
    <name evidence="1" type="ORF">EV146_12036</name>
</gene>
<evidence type="ECO:0000313" key="2">
    <source>
        <dbReference type="Proteomes" id="UP000295689"/>
    </source>
</evidence>
<proteinExistence type="predicted"/>
<keyword evidence="2" id="KW-1185">Reference proteome</keyword>
<dbReference type="AlphaFoldDB" id="A0A4R2AWQ5"/>
<dbReference type="Proteomes" id="UP000295689">
    <property type="component" value="Unassembled WGS sequence"/>
</dbReference>
<accession>A0A4R2AWQ5</accession>
<dbReference type="EMBL" id="SLVV01000020">
    <property type="protein sequence ID" value="TCN18437.1"/>
    <property type="molecule type" value="Genomic_DNA"/>
</dbReference>
<evidence type="ECO:0000313" key="1">
    <source>
        <dbReference type="EMBL" id="TCN18437.1"/>
    </source>
</evidence>
<comment type="caution">
    <text evidence="1">The sequence shown here is derived from an EMBL/GenBank/DDBJ whole genome shotgun (WGS) entry which is preliminary data.</text>
</comment>
<sequence length="108" mass="12903">MSFDFFPVMNLHTEHRSYSIFRVDPRGLALFLYTFFRTILLFLKRQLFNVHSFLEALKVAYFVRSRPFVLLILFLFFNHVSQSKTMSEFLVSNPSPILFKFFSFTLGK</sequence>
<organism evidence="1 2">
    <name type="scientific">Mesobacillus foraminis</name>
    <dbReference type="NCBI Taxonomy" id="279826"/>
    <lineage>
        <taxon>Bacteria</taxon>
        <taxon>Bacillati</taxon>
        <taxon>Bacillota</taxon>
        <taxon>Bacilli</taxon>
        <taxon>Bacillales</taxon>
        <taxon>Bacillaceae</taxon>
        <taxon>Mesobacillus</taxon>
    </lineage>
</organism>